<keyword evidence="8" id="KW-1133">Transmembrane helix</keyword>
<evidence type="ECO:0000259" key="10">
    <source>
        <dbReference type="PROSITE" id="PS50192"/>
    </source>
</evidence>
<keyword evidence="2" id="KW-0997">Cell inner membrane</keyword>
<dbReference type="AlphaFoldDB" id="A0A1C3REM3"/>
<evidence type="ECO:0000259" key="9">
    <source>
        <dbReference type="PROSITE" id="PS50111"/>
    </source>
</evidence>
<keyword evidence="2" id="KW-1003">Cell membrane</keyword>
<feature type="transmembrane region" description="Helical" evidence="8">
    <location>
        <begin position="7"/>
        <end position="26"/>
    </location>
</feature>
<dbReference type="Gene3D" id="1.10.287.950">
    <property type="entry name" value="Methyl-accepting chemotaxis protein"/>
    <property type="match status" value="1"/>
</dbReference>
<proteinExistence type="inferred from homology"/>
<comment type="subcellular location">
    <subcellularLocation>
        <location evidence="1">Cell inner membrane</location>
        <topology evidence="1">Multi-pass membrane protein</topology>
    </subcellularLocation>
</comment>
<keyword evidence="6" id="KW-0175">Coiled coil</keyword>
<dbReference type="PANTHER" id="PTHR32089:SF112">
    <property type="entry name" value="LYSOZYME-LIKE PROTEIN-RELATED"/>
    <property type="match status" value="1"/>
</dbReference>
<dbReference type="PANTHER" id="PTHR32089">
    <property type="entry name" value="METHYL-ACCEPTING CHEMOTAXIS PROTEIN MCPB"/>
    <property type="match status" value="1"/>
</dbReference>
<accession>A0A1C3REM3</accession>
<dbReference type="PROSITE" id="PS50111">
    <property type="entry name" value="CHEMOTAXIS_TRANSDUC_2"/>
    <property type="match status" value="1"/>
</dbReference>
<evidence type="ECO:0000256" key="4">
    <source>
        <dbReference type="ARBA" id="ARBA00029447"/>
    </source>
</evidence>
<evidence type="ECO:0000256" key="6">
    <source>
        <dbReference type="SAM" id="Coils"/>
    </source>
</evidence>
<feature type="domain" description="T-SNARE coiled-coil homology" evidence="10">
    <location>
        <begin position="468"/>
        <end position="530"/>
    </location>
</feature>
<dbReference type="OrthoDB" id="8482111at2"/>
<gene>
    <name evidence="12" type="ORF">MTBPR1_120015</name>
</gene>
<dbReference type="InterPro" id="IPR003660">
    <property type="entry name" value="HAMP_dom"/>
</dbReference>
<dbReference type="GO" id="GO:0007165">
    <property type="term" value="P:signal transduction"/>
    <property type="evidence" value="ECO:0007669"/>
    <property type="project" value="UniProtKB-KW"/>
</dbReference>
<dbReference type="Gene3D" id="6.10.340.10">
    <property type="match status" value="1"/>
</dbReference>
<dbReference type="GO" id="GO:0005886">
    <property type="term" value="C:plasma membrane"/>
    <property type="evidence" value="ECO:0007669"/>
    <property type="project" value="UniProtKB-SubCell"/>
</dbReference>
<name>A0A1C3REM3_9PROT</name>
<evidence type="ECO:0000313" key="12">
    <source>
        <dbReference type="EMBL" id="SCA55709.1"/>
    </source>
</evidence>
<evidence type="ECO:0000256" key="8">
    <source>
        <dbReference type="SAM" id="Phobius"/>
    </source>
</evidence>
<dbReference type="PROSITE" id="PS50192">
    <property type="entry name" value="T_SNARE"/>
    <property type="match status" value="1"/>
</dbReference>
<dbReference type="SMART" id="SM00283">
    <property type="entry name" value="MA"/>
    <property type="match status" value="1"/>
</dbReference>
<keyword evidence="13" id="KW-1185">Reference proteome</keyword>
<protein>
    <submittedName>
        <fullName evidence="12">Putative Methyl-accepting chemotaxis receptor/sensory transducer</fullName>
    </submittedName>
</protein>
<dbReference type="PROSITE" id="PS50885">
    <property type="entry name" value="HAMP"/>
    <property type="match status" value="1"/>
</dbReference>
<dbReference type="Pfam" id="PF00672">
    <property type="entry name" value="HAMP"/>
    <property type="match status" value="1"/>
</dbReference>
<feature type="coiled-coil region" evidence="6">
    <location>
        <begin position="266"/>
        <end position="304"/>
    </location>
</feature>
<keyword evidence="3 5" id="KW-0807">Transducer</keyword>
<evidence type="ECO:0000256" key="5">
    <source>
        <dbReference type="PROSITE-ProRule" id="PRU00284"/>
    </source>
</evidence>
<dbReference type="Proteomes" id="UP000231658">
    <property type="component" value="Unassembled WGS sequence"/>
</dbReference>
<reference evidence="12 13" key="1">
    <citation type="submission" date="2016-07" db="EMBL/GenBank/DDBJ databases">
        <authorList>
            <person name="Lefevre C.T."/>
        </authorList>
    </citation>
    <scope>NUCLEOTIDE SEQUENCE [LARGE SCALE GENOMIC DNA]</scope>
    <source>
        <strain evidence="12">PR1</strain>
    </source>
</reference>
<feature type="domain" description="Methyl-accepting transducer" evidence="9">
    <location>
        <begin position="302"/>
        <end position="549"/>
    </location>
</feature>
<dbReference type="InterPro" id="IPR000727">
    <property type="entry name" value="T_SNARE_dom"/>
</dbReference>
<comment type="similarity">
    <text evidence="4">Belongs to the methyl-accepting chemotaxis (MCP) protein family.</text>
</comment>
<dbReference type="EMBL" id="FLYE01000004">
    <property type="protein sequence ID" value="SCA55709.1"/>
    <property type="molecule type" value="Genomic_DNA"/>
</dbReference>
<keyword evidence="8" id="KW-0472">Membrane</keyword>
<evidence type="ECO:0000256" key="1">
    <source>
        <dbReference type="ARBA" id="ARBA00004429"/>
    </source>
</evidence>
<feature type="region of interest" description="Disordered" evidence="7">
    <location>
        <begin position="322"/>
        <end position="347"/>
    </location>
</feature>
<dbReference type="Pfam" id="PF00015">
    <property type="entry name" value="MCPsignal"/>
    <property type="match status" value="1"/>
</dbReference>
<keyword evidence="8" id="KW-0812">Transmembrane</keyword>
<dbReference type="SUPFAM" id="SSF58104">
    <property type="entry name" value="Methyl-accepting chemotaxis protein (MCP) signaling domain"/>
    <property type="match status" value="1"/>
</dbReference>
<evidence type="ECO:0000259" key="11">
    <source>
        <dbReference type="PROSITE" id="PS50885"/>
    </source>
</evidence>
<dbReference type="STRING" id="1867952.MTBPR1_120015"/>
<keyword evidence="12" id="KW-0675">Receptor</keyword>
<feature type="compositionally biased region" description="Low complexity" evidence="7">
    <location>
        <begin position="329"/>
        <end position="347"/>
    </location>
</feature>
<organism evidence="12 13">
    <name type="scientific">Candidatus Terasakiella magnetica</name>
    <dbReference type="NCBI Taxonomy" id="1867952"/>
    <lineage>
        <taxon>Bacteria</taxon>
        <taxon>Pseudomonadati</taxon>
        <taxon>Pseudomonadota</taxon>
        <taxon>Alphaproteobacteria</taxon>
        <taxon>Rhodospirillales</taxon>
        <taxon>Terasakiellaceae</taxon>
        <taxon>Terasakiella</taxon>
    </lineage>
</organism>
<evidence type="ECO:0000256" key="7">
    <source>
        <dbReference type="SAM" id="MobiDB-lite"/>
    </source>
</evidence>
<evidence type="ECO:0000256" key="3">
    <source>
        <dbReference type="ARBA" id="ARBA00023224"/>
    </source>
</evidence>
<sequence>MTIRFKLLTTSILLTLMILGSIIFTLTEFTKIHKNVANIEKDSKVISHDILPLVIVAKDLKLNVVQVQQWLTDISATRGLDGLNDGFDEAQANAELFKQNVKKAKELSAPFKNKELNDIIASLNSVFDPYYQTGIIMAQAYIAGGPASGNKTMAAFDEVAAAIQETMDKFQGIIDKDIQERTVAADRHIIETEEIITNAENMSYLPAALAIIIGAIAFMTANTTSKNIVHMAQKMKQLSTGVYDFSVTEASRKDELGEMGRALDVFKQKSLENDELKREQEIVKEQAEIERQKALKNMADNVQEESRAALSQVTAEMQQMLQAAEEMSHSASSTNSHSSSVASAAEESISNAQSVGAATEELSVSINEISKQIETQFDIAHRASSQAEQSVSTISGLDKAASNIGSVVTLIQDIAAQTNLLALNATIEAARAGEAGKGFAVVASEVKNLAVQTSRATEEISAHVGAIQNDSNRSVEEISSISQILQEMMQTTQTVKDTMDVQSQATNEISANVHDNTEASKAVAHRISEVSDQTLVSVDKANTVSNGATTISQGVEGLVEHLNRVVRAATEEVQEKQTA</sequence>
<evidence type="ECO:0000256" key="2">
    <source>
        <dbReference type="ARBA" id="ARBA00022519"/>
    </source>
</evidence>
<dbReference type="InterPro" id="IPR004089">
    <property type="entry name" value="MCPsignal_dom"/>
</dbReference>
<feature type="domain" description="HAMP" evidence="11">
    <location>
        <begin position="222"/>
        <end position="275"/>
    </location>
</feature>
<evidence type="ECO:0000313" key="13">
    <source>
        <dbReference type="Proteomes" id="UP000231658"/>
    </source>
</evidence>